<dbReference type="PANTHER" id="PTHR30469">
    <property type="entry name" value="MULTIDRUG RESISTANCE PROTEIN MDTA"/>
    <property type="match status" value="1"/>
</dbReference>
<dbReference type="STRING" id="1851148.SMSP2_02163"/>
<organism evidence="5 6">
    <name type="scientific">Limihaloglobus sulfuriphilus</name>
    <dbReference type="NCBI Taxonomy" id="1851148"/>
    <lineage>
        <taxon>Bacteria</taxon>
        <taxon>Pseudomonadati</taxon>
        <taxon>Planctomycetota</taxon>
        <taxon>Phycisphaerae</taxon>
        <taxon>Sedimentisphaerales</taxon>
        <taxon>Sedimentisphaeraceae</taxon>
        <taxon>Limihaloglobus</taxon>
    </lineage>
</organism>
<comment type="similarity">
    <text evidence="1">Belongs to the membrane fusion protein (MFP) (TC 8.A.1) family.</text>
</comment>
<evidence type="ECO:0000259" key="3">
    <source>
        <dbReference type="Pfam" id="PF25954"/>
    </source>
</evidence>
<dbReference type="Gene3D" id="2.40.420.20">
    <property type="match status" value="1"/>
</dbReference>
<dbReference type="RefSeq" id="WP_146683925.1">
    <property type="nucleotide sequence ID" value="NZ_CP019646.1"/>
</dbReference>
<dbReference type="Gene3D" id="1.10.287.470">
    <property type="entry name" value="Helix hairpin bin"/>
    <property type="match status" value="1"/>
</dbReference>
<dbReference type="KEGG" id="pbas:SMSP2_02163"/>
<dbReference type="OrthoDB" id="281360at2"/>
<dbReference type="PANTHER" id="PTHR30469:SF15">
    <property type="entry name" value="HLYD FAMILY OF SECRETION PROTEINS"/>
    <property type="match status" value="1"/>
</dbReference>
<dbReference type="InterPro" id="IPR058792">
    <property type="entry name" value="Beta-barrel_RND_2"/>
</dbReference>
<protein>
    <submittedName>
        <fullName evidence="5">Cation efflux system protein CusB</fullName>
    </submittedName>
</protein>
<evidence type="ECO:0000313" key="6">
    <source>
        <dbReference type="Proteomes" id="UP000188181"/>
    </source>
</evidence>
<evidence type="ECO:0000313" key="5">
    <source>
        <dbReference type="EMBL" id="AQQ71784.1"/>
    </source>
</evidence>
<dbReference type="InterPro" id="IPR059052">
    <property type="entry name" value="HH_YbhG-like"/>
</dbReference>
<dbReference type="AlphaFoldDB" id="A0A1Q2MGK9"/>
<dbReference type="NCBIfam" id="TIGR01730">
    <property type="entry name" value="RND_mfp"/>
    <property type="match status" value="1"/>
</dbReference>
<keyword evidence="6" id="KW-1185">Reference proteome</keyword>
<dbReference type="SUPFAM" id="SSF111369">
    <property type="entry name" value="HlyD-like secretion proteins"/>
    <property type="match status" value="1"/>
</dbReference>
<dbReference type="Proteomes" id="UP000188181">
    <property type="component" value="Chromosome"/>
</dbReference>
<feature type="domain" description="YknX-like C-terminal permuted SH3-like" evidence="4">
    <location>
        <begin position="341"/>
        <end position="410"/>
    </location>
</feature>
<feature type="domain" description="CusB-like beta-barrel" evidence="3">
    <location>
        <begin position="263"/>
        <end position="335"/>
    </location>
</feature>
<evidence type="ECO:0000259" key="2">
    <source>
        <dbReference type="Pfam" id="PF25881"/>
    </source>
</evidence>
<reference evidence="6" key="1">
    <citation type="submission" date="2017-02" db="EMBL/GenBank/DDBJ databases">
        <title>Comparative genomics and description of representatives of a novel lineage of planctomycetes thriving in anoxic sediments.</title>
        <authorList>
            <person name="Spring S."/>
            <person name="Bunk B."/>
            <person name="Sproer C."/>
        </authorList>
    </citation>
    <scope>NUCLEOTIDE SEQUENCE [LARGE SCALE GENOMIC DNA]</scope>
    <source>
        <strain evidence="6">SM-Chi-D1</strain>
    </source>
</reference>
<evidence type="ECO:0000259" key="4">
    <source>
        <dbReference type="Pfam" id="PF25989"/>
    </source>
</evidence>
<proteinExistence type="inferred from homology"/>
<dbReference type="Pfam" id="PF25989">
    <property type="entry name" value="YknX_C"/>
    <property type="match status" value="1"/>
</dbReference>
<sequence>MTILKHILITMVCGAVFIGLNGCKDKSTAGKTKTAPFVEVTRAEKTRIVEILETTGDVVATNTMTLEATVEGPIAYCPWREGDFVEKAGQKLIEIDRPLYRQEVAAAQAALAVTEARLADLMAGARPEEIAEAKESVRHFEDCTDFAKKDLDRIKSLVENGSLPGEMAEKARVDYIKCHTQLGAAKERLSMLEAGPTKTEIAVAQADVDEAAAKLALAQAKLDECFLTSPFPGIITEVYVRPGDLATPRAKLLKMMDTSSLVVRAGLPESSAAQIRKETEAVVRLDAFPGKTFNAKIARVYPRIEMESRTRIIELKIVEPVELIPHLFARVSVQGRVVDDALVVPDSAIIATPRGSRIVYVIEDGKAHMRQVKTGLEQQEYIQITEGLKGGEIVVVAGNLNLKDGAAVQVGDTSSTATTEKISGEEKQ</sequence>
<name>A0A1Q2MGK9_9BACT</name>
<dbReference type="Pfam" id="PF25881">
    <property type="entry name" value="HH_YBHG"/>
    <property type="match status" value="1"/>
</dbReference>
<accession>A0A1Q2MGK9</accession>
<dbReference type="InterPro" id="IPR006143">
    <property type="entry name" value="RND_pump_MFP"/>
</dbReference>
<dbReference type="Gene3D" id="2.40.50.100">
    <property type="match status" value="1"/>
</dbReference>
<dbReference type="EMBL" id="CP019646">
    <property type="protein sequence ID" value="AQQ71784.1"/>
    <property type="molecule type" value="Genomic_DNA"/>
</dbReference>
<feature type="domain" description="YbhG-like alpha-helical hairpin" evidence="2">
    <location>
        <begin position="99"/>
        <end position="223"/>
    </location>
</feature>
<dbReference type="GO" id="GO:0015562">
    <property type="term" value="F:efflux transmembrane transporter activity"/>
    <property type="evidence" value="ECO:0007669"/>
    <property type="project" value="TreeGrafter"/>
</dbReference>
<dbReference type="Gene3D" id="2.40.30.170">
    <property type="match status" value="1"/>
</dbReference>
<gene>
    <name evidence="5" type="primary">cusB</name>
    <name evidence="5" type="ORF">SMSP2_02163</name>
</gene>
<dbReference type="Pfam" id="PF25954">
    <property type="entry name" value="Beta-barrel_RND_2"/>
    <property type="match status" value="1"/>
</dbReference>
<dbReference type="InterPro" id="IPR058637">
    <property type="entry name" value="YknX-like_C"/>
</dbReference>
<dbReference type="GO" id="GO:1990281">
    <property type="term" value="C:efflux pump complex"/>
    <property type="evidence" value="ECO:0007669"/>
    <property type="project" value="TreeGrafter"/>
</dbReference>
<evidence type="ECO:0000256" key="1">
    <source>
        <dbReference type="ARBA" id="ARBA00009477"/>
    </source>
</evidence>